<protein>
    <submittedName>
        <fullName evidence="2">DUF3775 domain-containing protein</fullName>
    </submittedName>
</protein>
<proteinExistence type="predicted"/>
<name>A0A4V3UZ22_9RHOB</name>
<dbReference type="RefSeq" id="WP_136339307.1">
    <property type="nucleotide sequence ID" value="NZ_SSMD01000004.1"/>
</dbReference>
<dbReference type="OrthoDB" id="5641374at2"/>
<dbReference type="Pfam" id="PF12616">
    <property type="entry name" value="DUF3775"/>
    <property type="match status" value="1"/>
</dbReference>
<keyword evidence="3" id="KW-1185">Reference proteome</keyword>
<evidence type="ECO:0000313" key="2">
    <source>
        <dbReference type="EMBL" id="THD74097.1"/>
    </source>
</evidence>
<organism evidence="2 3">
    <name type="scientific">Thalassobius vesicularis</name>
    <dbReference type="NCBI Taxonomy" id="1294297"/>
    <lineage>
        <taxon>Bacteria</taxon>
        <taxon>Pseudomonadati</taxon>
        <taxon>Pseudomonadota</taxon>
        <taxon>Alphaproteobacteria</taxon>
        <taxon>Rhodobacterales</taxon>
        <taxon>Roseobacteraceae</taxon>
        <taxon>Thalassovita</taxon>
    </lineage>
</organism>
<gene>
    <name evidence="2" type="ORF">E7681_10875</name>
</gene>
<evidence type="ECO:0000256" key="1">
    <source>
        <dbReference type="SAM" id="MobiDB-lite"/>
    </source>
</evidence>
<feature type="region of interest" description="Disordered" evidence="1">
    <location>
        <begin position="62"/>
        <end position="81"/>
    </location>
</feature>
<accession>A0A4V3UZ22</accession>
<dbReference type="AlphaFoldDB" id="A0A4V3UZ22"/>
<reference evidence="2 3" key="1">
    <citation type="submission" date="2019-04" db="EMBL/GenBank/DDBJ databases">
        <title>Draft genome sequence of Youngimonas vesicularis.</title>
        <authorList>
            <person name="Hameed A."/>
        </authorList>
    </citation>
    <scope>NUCLEOTIDE SEQUENCE [LARGE SCALE GENOMIC DNA]</scope>
    <source>
        <strain evidence="2 3">CC-AMW-E</strain>
    </source>
</reference>
<dbReference type="Proteomes" id="UP000306113">
    <property type="component" value="Unassembled WGS sequence"/>
</dbReference>
<dbReference type="EMBL" id="SSMD01000004">
    <property type="protein sequence ID" value="THD74097.1"/>
    <property type="molecule type" value="Genomic_DNA"/>
</dbReference>
<dbReference type="InterPro" id="IPR022254">
    <property type="entry name" value="DUF3775"/>
</dbReference>
<sequence length="108" mass="12040">MLEISLNKVANVILMARELDRAEGELRAFLERLTEEEQTDLVALMWVGRGSFDADEFQEARETAMAEATVPTPDYLMGTPHLSDHLEAGLEELGLSAYDEEDDLIRGG</sequence>
<evidence type="ECO:0000313" key="3">
    <source>
        <dbReference type="Proteomes" id="UP000306113"/>
    </source>
</evidence>
<comment type="caution">
    <text evidence="2">The sequence shown here is derived from an EMBL/GenBank/DDBJ whole genome shotgun (WGS) entry which is preliminary data.</text>
</comment>